<evidence type="ECO:0000313" key="6">
    <source>
        <dbReference type="EMBL" id="WYJ76321.1"/>
    </source>
</evidence>
<evidence type="ECO:0000256" key="5">
    <source>
        <dbReference type="ARBA" id="ARBA00023186"/>
    </source>
</evidence>
<dbReference type="InterPro" id="IPR036584">
    <property type="entry name" value="FliS_sf"/>
</dbReference>
<dbReference type="PIRSF" id="PIRSF039090">
    <property type="entry name" value="Flis"/>
    <property type="match status" value="1"/>
</dbReference>
<keyword evidence="6" id="KW-0966">Cell projection</keyword>
<name>A0ABZ2SKE5_9ENTE</name>
<keyword evidence="6" id="KW-0969">Cilium</keyword>
<sequence length="125" mass="14450">MYQGQAMQENYLKTQVMSASPNKLIEMLLEGAIKKIRVAKLALETGKLAQMGENLLKAQDIVMELRYSINEEIESPIPQELIQLYEYMYQRLVIANVDRDTKAMDEVQKLLTELLDAWKQISEVK</sequence>
<keyword evidence="7" id="KW-1185">Reference proteome</keyword>
<dbReference type="InterPro" id="IPR003713">
    <property type="entry name" value="FliS"/>
</dbReference>
<dbReference type="PANTHER" id="PTHR34773:SF1">
    <property type="entry name" value="FLAGELLAR SECRETION CHAPERONE FLIS"/>
    <property type="match status" value="1"/>
</dbReference>
<dbReference type="Pfam" id="PF02561">
    <property type="entry name" value="FliS"/>
    <property type="match status" value="1"/>
</dbReference>
<evidence type="ECO:0000256" key="4">
    <source>
        <dbReference type="ARBA" id="ARBA00022795"/>
    </source>
</evidence>
<comment type="similarity">
    <text evidence="2">Belongs to the FliS family.</text>
</comment>
<keyword evidence="3" id="KW-0963">Cytoplasm</keyword>
<keyword evidence="6" id="KW-0282">Flagellum</keyword>
<dbReference type="Proteomes" id="UP000664701">
    <property type="component" value="Chromosome"/>
</dbReference>
<keyword evidence="4" id="KW-1005">Bacterial flagellum biogenesis</keyword>
<evidence type="ECO:0000256" key="1">
    <source>
        <dbReference type="ARBA" id="ARBA00004514"/>
    </source>
</evidence>
<dbReference type="NCBIfam" id="TIGR00208">
    <property type="entry name" value="fliS"/>
    <property type="match status" value="1"/>
</dbReference>
<dbReference type="CDD" id="cd16098">
    <property type="entry name" value="FliS"/>
    <property type="match status" value="1"/>
</dbReference>
<protein>
    <submittedName>
        <fullName evidence="6">Flagellar protein FliS</fullName>
    </submittedName>
</protein>
<dbReference type="RefSeq" id="WP_207942421.1">
    <property type="nucleotide sequence ID" value="NZ_CP147251.1"/>
</dbReference>
<dbReference type="SUPFAM" id="SSF101116">
    <property type="entry name" value="Flagellar export chaperone FliS"/>
    <property type="match status" value="1"/>
</dbReference>
<evidence type="ECO:0000313" key="7">
    <source>
        <dbReference type="Proteomes" id="UP000664701"/>
    </source>
</evidence>
<keyword evidence="5" id="KW-0143">Chaperone</keyword>
<organism evidence="6 7">
    <name type="scientific">Candidatus Enterococcus lowellii</name>
    <dbReference type="NCBI Taxonomy" id="2230877"/>
    <lineage>
        <taxon>Bacteria</taxon>
        <taxon>Bacillati</taxon>
        <taxon>Bacillota</taxon>
        <taxon>Bacilli</taxon>
        <taxon>Lactobacillales</taxon>
        <taxon>Enterococcaceae</taxon>
        <taxon>Enterococcus</taxon>
    </lineage>
</organism>
<evidence type="ECO:0000256" key="3">
    <source>
        <dbReference type="ARBA" id="ARBA00022490"/>
    </source>
</evidence>
<dbReference type="PANTHER" id="PTHR34773">
    <property type="entry name" value="FLAGELLAR SECRETION CHAPERONE FLIS"/>
    <property type="match status" value="1"/>
</dbReference>
<evidence type="ECO:0000256" key="2">
    <source>
        <dbReference type="ARBA" id="ARBA00008787"/>
    </source>
</evidence>
<reference evidence="6 7" key="1">
    <citation type="submission" date="2024-03" db="EMBL/GenBank/DDBJ databases">
        <title>The Genome Sequence of Enterococcus sp. DIV2402.</title>
        <authorList>
            <consortium name="The Broad Institute Genomics Platform"/>
            <consortium name="The Broad Institute Microbial Omics Core"/>
            <consortium name="The Broad Institute Genomic Center for Infectious Diseases"/>
            <person name="Earl A."/>
            <person name="Manson A."/>
            <person name="Gilmore M."/>
            <person name="Schwartman J."/>
            <person name="Shea T."/>
            <person name="Abouelleil A."/>
            <person name="Cao P."/>
            <person name="Chapman S."/>
            <person name="Cusick C."/>
            <person name="Young S."/>
            <person name="Neafsey D."/>
            <person name="Nusbaum C."/>
            <person name="Birren B."/>
        </authorList>
    </citation>
    <scope>NUCLEOTIDE SEQUENCE [LARGE SCALE GENOMIC DNA]</scope>
    <source>
        <strain evidence="6 7">DIV2402</strain>
    </source>
</reference>
<accession>A0ABZ2SKE5</accession>
<comment type="subcellular location">
    <subcellularLocation>
        <location evidence="1">Cytoplasm</location>
        <location evidence="1">Cytosol</location>
    </subcellularLocation>
</comment>
<dbReference type="EMBL" id="CP147251">
    <property type="protein sequence ID" value="WYJ76321.1"/>
    <property type="molecule type" value="Genomic_DNA"/>
</dbReference>
<gene>
    <name evidence="6" type="ORF">DOK78_000947</name>
</gene>
<proteinExistence type="inferred from homology"/>
<dbReference type="Gene3D" id="1.20.120.340">
    <property type="entry name" value="Flagellar protein FliS"/>
    <property type="match status" value="1"/>
</dbReference>